<dbReference type="GO" id="GO:0050518">
    <property type="term" value="F:2-C-methyl-D-erythritol 4-phosphate cytidylyltransferase activity"/>
    <property type="evidence" value="ECO:0007669"/>
    <property type="project" value="UniProtKB-UniRule"/>
</dbReference>
<dbReference type="EC" id="2.7.7.60" evidence="14"/>
<feature type="region of interest" description="2-C-methyl-D-erythritol 4-phosphate cytidylyltransferase" evidence="14">
    <location>
        <begin position="1"/>
        <end position="249"/>
    </location>
</feature>
<evidence type="ECO:0000256" key="11">
    <source>
        <dbReference type="ARBA" id="ARBA00023229"/>
    </source>
</evidence>
<evidence type="ECO:0000256" key="6">
    <source>
        <dbReference type="ARBA" id="ARBA00008480"/>
    </source>
</evidence>
<feature type="binding site" evidence="14">
    <location>
        <begin position="304"/>
        <end position="306"/>
    </location>
    <ligand>
        <name>4-CDP-2-C-methyl-D-erythritol 2-phosphate</name>
        <dbReference type="ChEBI" id="CHEBI:57919"/>
    </ligand>
</feature>
<keyword evidence="12 14" id="KW-0456">Lyase</keyword>
<evidence type="ECO:0000256" key="14">
    <source>
        <dbReference type="HAMAP-Rule" id="MF_01520"/>
    </source>
</evidence>
<feature type="site" description="Transition state stabilizer" evidence="14">
    <location>
        <position position="282"/>
    </location>
</feature>
<feature type="binding site" evidence="14">
    <location>
        <position position="256"/>
    </location>
    <ligand>
        <name>a divalent metal cation</name>
        <dbReference type="ChEBI" id="CHEBI:60240"/>
    </ligand>
</feature>
<dbReference type="CDD" id="cd02516">
    <property type="entry name" value="CDP-ME_synthetase"/>
    <property type="match status" value="1"/>
</dbReference>
<reference evidence="17" key="1">
    <citation type="submission" date="2015-12" db="EMBL/GenBank/DDBJ databases">
        <authorList>
            <person name="Shamseldin A."/>
            <person name="Moawad H."/>
            <person name="Abd El-Rahim W.M."/>
            <person name="Sadowsky M.J."/>
        </authorList>
    </citation>
    <scope>NUCLEOTIDE SEQUENCE [LARGE SCALE GENOMIC DNA]</scope>
    <source>
        <strain evidence="17">JAM AC0309</strain>
    </source>
</reference>
<dbReference type="PANTHER" id="PTHR43181">
    <property type="entry name" value="2-C-METHYL-D-ERYTHRITOL 2,4-CYCLODIPHOSPHATE SYNTHASE, CHLOROPLASTIC"/>
    <property type="match status" value="1"/>
</dbReference>
<dbReference type="GO" id="GO:0016114">
    <property type="term" value="P:terpenoid biosynthetic process"/>
    <property type="evidence" value="ECO:0007669"/>
    <property type="project" value="InterPro"/>
</dbReference>
<evidence type="ECO:0000256" key="7">
    <source>
        <dbReference type="ARBA" id="ARBA00009789"/>
    </source>
</evidence>
<feature type="binding site" evidence="14">
    <location>
        <position position="387"/>
    </location>
    <ligand>
        <name>4-CDP-2-C-methyl-D-erythritol 2-phosphate</name>
        <dbReference type="ChEBI" id="CHEBI:57919"/>
    </ligand>
</feature>
<dbReference type="UniPathway" id="UPA00056">
    <property type="reaction ID" value="UER00093"/>
</dbReference>
<dbReference type="Gene3D" id="3.90.550.10">
    <property type="entry name" value="Spore Coat Polysaccharide Biosynthesis Protein SpsA, Chain A"/>
    <property type="match status" value="1"/>
</dbReference>
<comment type="similarity">
    <text evidence="14">In the C-terminal section; belongs to the IspF family.</text>
</comment>
<dbReference type="PROSITE" id="PS01295">
    <property type="entry name" value="ISPD"/>
    <property type="match status" value="1"/>
</dbReference>
<evidence type="ECO:0000256" key="5">
    <source>
        <dbReference type="ARBA" id="ARBA00004787"/>
    </source>
</evidence>
<evidence type="ECO:0000256" key="4">
    <source>
        <dbReference type="ARBA" id="ARBA00004709"/>
    </source>
</evidence>
<dbReference type="RefSeq" id="WP_096422950.1">
    <property type="nucleotide sequence ID" value="NZ_AP017315.1"/>
</dbReference>
<dbReference type="CDD" id="cd00554">
    <property type="entry name" value="MECDP_synthase"/>
    <property type="match status" value="1"/>
</dbReference>
<evidence type="ECO:0000259" key="15">
    <source>
        <dbReference type="Pfam" id="PF02542"/>
    </source>
</evidence>
<evidence type="ECO:0000313" key="16">
    <source>
        <dbReference type="EMBL" id="BAU33240.1"/>
    </source>
</evidence>
<dbReference type="HAMAP" id="MF_01520">
    <property type="entry name" value="IspDF"/>
    <property type="match status" value="1"/>
</dbReference>
<dbReference type="PANTHER" id="PTHR43181:SF1">
    <property type="entry name" value="2-C-METHYL-D-ERYTHRITOL 2,4-CYCLODIPHOSPHATE SYNTHASE, CHLOROPLASTIC"/>
    <property type="match status" value="1"/>
</dbReference>
<dbReference type="InterPro" id="IPR036571">
    <property type="entry name" value="MECDP_synthase_sf"/>
</dbReference>
<evidence type="ECO:0000256" key="9">
    <source>
        <dbReference type="ARBA" id="ARBA00022695"/>
    </source>
</evidence>
<dbReference type="GO" id="GO:0008685">
    <property type="term" value="F:2-C-methyl-D-erythritol 2,4-cyclodiphosphate synthase activity"/>
    <property type="evidence" value="ECO:0007669"/>
    <property type="project" value="UniProtKB-UniRule"/>
</dbReference>
<dbReference type="InterPro" id="IPR001228">
    <property type="entry name" value="IspD"/>
</dbReference>
<dbReference type="HAMAP" id="MF_00108">
    <property type="entry name" value="IspD"/>
    <property type="match status" value="1"/>
</dbReference>
<dbReference type="KEGG" id="malk:MalAC0309_2399"/>
<feature type="binding site" evidence="14">
    <location>
        <begin position="256"/>
        <end position="258"/>
    </location>
    <ligand>
        <name>4-CDP-2-C-methyl-D-erythritol 2-phosphate</name>
        <dbReference type="ChEBI" id="CHEBI:57919"/>
    </ligand>
</feature>
<comment type="similarity">
    <text evidence="14">In the N-terminal section; belongs to the IspD/TarI cytidylyltransferase family. IspD subfamily.</text>
</comment>
<dbReference type="Proteomes" id="UP000218965">
    <property type="component" value="Chromosome"/>
</dbReference>
<dbReference type="HAMAP" id="MF_00107">
    <property type="entry name" value="IspF"/>
    <property type="match status" value="1"/>
</dbReference>
<feature type="site" description="Positions MEP for the nucleophilic attack" evidence="14">
    <location>
        <position position="211"/>
    </location>
</feature>
<comment type="similarity">
    <text evidence="6">Belongs to the IspF family.</text>
</comment>
<dbReference type="Pfam" id="PF02542">
    <property type="entry name" value="YgbB"/>
    <property type="match status" value="1"/>
</dbReference>
<evidence type="ECO:0000256" key="3">
    <source>
        <dbReference type="ARBA" id="ARBA00001968"/>
    </source>
</evidence>
<dbReference type="GO" id="GO:0019288">
    <property type="term" value="P:isopentenyl diphosphate biosynthetic process, methylerythritol 4-phosphate pathway"/>
    <property type="evidence" value="ECO:0007669"/>
    <property type="project" value="UniProtKB-UniRule"/>
</dbReference>
<evidence type="ECO:0000256" key="10">
    <source>
        <dbReference type="ARBA" id="ARBA00022723"/>
    </source>
</evidence>
<feature type="binding site" evidence="14">
    <location>
        <position position="258"/>
    </location>
    <ligand>
        <name>a divalent metal cation</name>
        <dbReference type="ChEBI" id="CHEBI:60240"/>
    </ligand>
</feature>
<dbReference type="OrthoDB" id="9802561at2"/>
<dbReference type="InterPro" id="IPR018294">
    <property type="entry name" value="ISPD_synthase_CS"/>
</dbReference>
<feature type="binding site" evidence="14">
    <location>
        <begin position="377"/>
        <end position="380"/>
    </location>
    <ligand>
        <name>4-CDP-2-C-methyl-D-erythritol 2-phosphate</name>
        <dbReference type="ChEBI" id="CHEBI:57919"/>
    </ligand>
</feature>
<comment type="caution">
    <text evidence="14">Lacks conserved residue(s) required for the propagation of feature annotation.</text>
</comment>
<sequence length="413" mass="42106">MRLGIVVVAAGSGTRLGAFEPKAFVSLRGVTLLEHALTAIARLEEEARVVVVAPSIRLDAARDIVDRVLAPGYGSVVPGGTERQDSVAAGIAALAESGEPIDTVLIHDAARALTPTAVFARVAATVRETSAGVIPALPMVDTVATTDGGDAVTGVADRSRLAVLQTPQGFPFAAYREAIAAAEAGNTDDTSVFAAAGHPVVTVAGDEAALKITTPWDLRRAELIADGRALGPAPDAGGRDASVTAGPALRTGVGVDVHAYDETAECWLGGLFWPNEPGLAGHSDGDAVSHAICDALLSAAGLGDIGSRFGVDDPRFTDARGEVFLTATLALLADAGYRVENVAVQLVAARPRFAPRRIEVEQHLTGILGAPVSVAATTSDGLGFTGRAEGVTAIATALVSRTAADPSADNPRR</sequence>
<keyword evidence="8 14" id="KW-0808">Transferase</keyword>
<dbReference type="InterPro" id="IPR020555">
    <property type="entry name" value="MECDP_synthase_CS"/>
</dbReference>
<evidence type="ECO:0000256" key="13">
    <source>
        <dbReference type="ARBA" id="ARBA00023268"/>
    </source>
</evidence>
<dbReference type="InterPro" id="IPR003526">
    <property type="entry name" value="MECDP_synthase"/>
</dbReference>
<comment type="catalytic activity">
    <reaction evidence="2 14">
        <text>2-C-methyl-D-erythritol 4-phosphate + CTP + H(+) = 4-CDP-2-C-methyl-D-erythritol + diphosphate</text>
        <dbReference type="Rhea" id="RHEA:13429"/>
        <dbReference type="ChEBI" id="CHEBI:15378"/>
        <dbReference type="ChEBI" id="CHEBI:33019"/>
        <dbReference type="ChEBI" id="CHEBI:37563"/>
        <dbReference type="ChEBI" id="CHEBI:57823"/>
        <dbReference type="ChEBI" id="CHEBI:58262"/>
        <dbReference type="EC" id="2.7.7.60"/>
    </reaction>
</comment>
<comment type="cofactor">
    <cofactor evidence="3 14">
        <name>a divalent metal cation</name>
        <dbReference type="ChEBI" id="CHEBI:60240"/>
    </cofactor>
</comment>
<feature type="binding site" evidence="14">
    <location>
        <position position="384"/>
    </location>
    <ligand>
        <name>4-CDP-2-C-methyl-D-erythritol 2-phosphate</name>
        <dbReference type="ChEBI" id="CHEBI:57919"/>
    </ligand>
</feature>
<feature type="site" description="Transition state stabilizer" evidence="14">
    <location>
        <position position="22"/>
    </location>
</feature>
<evidence type="ECO:0000313" key="17">
    <source>
        <dbReference type="Proteomes" id="UP000218965"/>
    </source>
</evidence>
<proteinExistence type="inferred from homology"/>
<accession>A0A0U4X038</accession>
<dbReference type="PROSITE" id="PS01350">
    <property type="entry name" value="ISPF"/>
    <property type="match status" value="1"/>
</dbReference>
<comment type="pathway">
    <text evidence="5 14">Isoprenoid biosynthesis; isopentenyl diphosphate biosynthesis via DXP pathway; isopentenyl diphosphate from 1-deoxy-D-xylulose 5-phosphate: step 2/6.</text>
</comment>
<dbReference type="SUPFAM" id="SSF53448">
    <property type="entry name" value="Nucleotide-diphospho-sugar transferases"/>
    <property type="match status" value="1"/>
</dbReference>
<keyword evidence="13 14" id="KW-0511">Multifunctional enzyme</keyword>
<name>A0A0U4X038_9MICO</name>
<comment type="catalytic activity">
    <reaction evidence="1 14">
        <text>4-CDP-2-C-methyl-D-erythritol 2-phosphate = 2-C-methyl-D-erythritol 2,4-cyclic diphosphate + CMP</text>
        <dbReference type="Rhea" id="RHEA:23864"/>
        <dbReference type="ChEBI" id="CHEBI:57919"/>
        <dbReference type="ChEBI" id="CHEBI:58483"/>
        <dbReference type="ChEBI" id="CHEBI:60377"/>
        <dbReference type="EC" id="4.6.1.12"/>
    </reaction>
</comment>
<feature type="binding site" evidence="14">
    <location>
        <begin position="282"/>
        <end position="283"/>
    </location>
    <ligand>
        <name>4-CDP-2-C-methyl-D-erythritol 2-phosphate</name>
        <dbReference type="ChEBI" id="CHEBI:57919"/>
    </ligand>
</feature>
<protein>
    <recommendedName>
        <fullName evidence="14">Bifunctional enzyme IspD/IspF</fullName>
    </recommendedName>
    <domain>
        <recommendedName>
            <fullName evidence="14">2-C-methyl-D-erythritol 4-phosphate cytidylyltransferase</fullName>
            <ecNumber evidence="14">2.7.7.60</ecNumber>
        </recommendedName>
        <alternativeName>
            <fullName evidence="14">4-diphosphocytidyl-2C-methyl-D-erythritol synthase</fullName>
        </alternativeName>
        <alternativeName>
            <fullName evidence="14">MEP cytidylyltransferase</fullName>
            <shortName evidence="14">MCT</shortName>
        </alternativeName>
    </domain>
    <domain>
        <recommendedName>
            <fullName evidence="14">2-C-methyl-D-erythritol 2,4-cyclodiphosphate synthase</fullName>
            <shortName evidence="14">MECDP-synthase</shortName>
            <shortName evidence="14">MECPP-synthase</shortName>
            <shortName evidence="14">MECPS</shortName>
            <ecNumber evidence="14">4.6.1.12</ecNumber>
        </recommendedName>
    </domain>
</protein>
<keyword evidence="9 14" id="KW-0548">Nucleotidyltransferase</keyword>
<evidence type="ECO:0000256" key="1">
    <source>
        <dbReference type="ARBA" id="ARBA00000200"/>
    </source>
</evidence>
<dbReference type="NCBIfam" id="TIGR00151">
    <property type="entry name" value="ispF"/>
    <property type="match status" value="1"/>
</dbReference>
<comment type="pathway">
    <text evidence="4 14">Isoprenoid biosynthesis; isopentenyl diphosphate biosynthesis via DXP pathway; isopentenyl diphosphate from 1-deoxy-D-xylulose 5-phosphate: step 4/6.</text>
</comment>
<keyword evidence="11 14" id="KW-0414">Isoprene biosynthesis</keyword>
<comment type="similarity">
    <text evidence="7">Belongs to the IspD/TarI cytidylyltransferase family. IspD subfamily.</text>
</comment>
<comment type="function">
    <text evidence="14">Bifunctional enzyme that catalyzes the formation of 4-diphosphocytidyl-2-C-methyl-D-erythritol from CTP and 2-C-methyl-D-erythritol 4-phosphate (MEP) (IspD), and catalyzes the conversion of 4-diphosphocytidyl-2-C-methyl-D-erythritol 2-phosphate (CDP-ME2P) to 2-C-methyl-D-erythritol 2,4-cyclodiphosphate (ME-CPP) with a corresponding release of cytidine 5-monophosphate (CMP) (IspF).</text>
</comment>
<dbReference type="GO" id="GO:0046872">
    <property type="term" value="F:metal ion binding"/>
    <property type="evidence" value="ECO:0007669"/>
    <property type="project" value="UniProtKB-KW"/>
</dbReference>
<dbReference type="AlphaFoldDB" id="A0A0U4X038"/>
<feature type="binding site" evidence="14">
    <location>
        <position position="290"/>
    </location>
    <ligand>
        <name>a divalent metal cation</name>
        <dbReference type="ChEBI" id="CHEBI:60240"/>
    </ligand>
</feature>
<organism evidence="16 17">
    <name type="scientific">Microcella alkaliphila</name>
    <dbReference type="NCBI Taxonomy" id="279828"/>
    <lineage>
        <taxon>Bacteria</taxon>
        <taxon>Bacillati</taxon>
        <taxon>Actinomycetota</taxon>
        <taxon>Actinomycetes</taxon>
        <taxon>Micrococcales</taxon>
        <taxon>Microbacteriaceae</taxon>
        <taxon>Microcella</taxon>
    </lineage>
</organism>
<feature type="region of interest" description="2-C-methyl-D-erythritol 2,4-cyclodiphosphate synthase" evidence="14">
    <location>
        <begin position="250"/>
        <end position="413"/>
    </location>
</feature>
<feature type="domain" description="2-C-methyl-D-erythritol 2,4-cyclodiphosphate synthase" evidence="15">
    <location>
        <begin position="250"/>
        <end position="399"/>
    </location>
</feature>
<dbReference type="Gene3D" id="3.30.1330.50">
    <property type="entry name" value="2-C-methyl-D-erythritol 2,4-cyclodiphosphate synthase"/>
    <property type="match status" value="1"/>
</dbReference>
<dbReference type="InterPro" id="IPR029044">
    <property type="entry name" value="Nucleotide-diphossugar_trans"/>
</dbReference>
<dbReference type="EMBL" id="AP017315">
    <property type="protein sequence ID" value="BAU33240.1"/>
    <property type="molecule type" value="Genomic_DNA"/>
</dbReference>
<dbReference type="InterPro" id="IPR034683">
    <property type="entry name" value="IspD/TarI"/>
</dbReference>
<evidence type="ECO:0000256" key="2">
    <source>
        <dbReference type="ARBA" id="ARBA00001282"/>
    </source>
</evidence>
<keyword evidence="10 14" id="KW-0479">Metal-binding</keyword>
<feature type="site" description="Transition state stabilizer" evidence="14">
    <location>
        <position position="378"/>
    </location>
</feature>
<dbReference type="InterPro" id="IPR026596">
    <property type="entry name" value="IspD/F"/>
</dbReference>
<dbReference type="EC" id="4.6.1.12" evidence="14"/>
<feature type="site" description="Positions MEP for the nucleophilic attack" evidence="14">
    <location>
        <position position="158"/>
    </location>
</feature>
<evidence type="ECO:0000256" key="12">
    <source>
        <dbReference type="ARBA" id="ARBA00023239"/>
    </source>
</evidence>
<dbReference type="Pfam" id="PF01128">
    <property type="entry name" value="IspD"/>
    <property type="match status" value="1"/>
</dbReference>
<evidence type="ECO:0000256" key="8">
    <source>
        <dbReference type="ARBA" id="ARBA00022679"/>
    </source>
</evidence>
<gene>
    <name evidence="14" type="primary">ispDF</name>
    <name evidence="16" type="ORF">MalAC0309_2399</name>
</gene>
<dbReference type="SUPFAM" id="SSF69765">
    <property type="entry name" value="IpsF-like"/>
    <property type="match status" value="1"/>
</dbReference>
<reference evidence="16 17" key="2">
    <citation type="submission" date="2016-01" db="EMBL/GenBank/DDBJ databases">
        <title>Microcella alkaliphila JAM AC0309 whole genome shotgun sequence.</title>
        <authorList>
            <person name="Kurata A."/>
            <person name="Hirose Y."/>
            <person name="Kishimoto N."/>
            <person name="Kobayashi T."/>
        </authorList>
    </citation>
    <scope>NUCLEOTIDE SEQUENCE [LARGE SCALE GENOMIC DNA]</scope>
    <source>
        <strain evidence="16 17">JAM AC0309</strain>
    </source>
</reference>
<feature type="site" description="Transition state stabilizer" evidence="14">
    <location>
        <position position="15"/>
    </location>
</feature>
<dbReference type="FunFam" id="3.30.1330.50:FF:000003">
    <property type="entry name" value="2-C-methyl-D-erythritol 2,4-cyclodiphosphate synthase"/>
    <property type="match status" value="1"/>
</dbReference>